<dbReference type="STRING" id="35608.A0A2U1MZ73"/>
<evidence type="ECO:0000313" key="2">
    <source>
        <dbReference type="EMBL" id="PWA66549.1"/>
    </source>
</evidence>
<comment type="caution">
    <text evidence="2">The sequence shown here is derived from an EMBL/GenBank/DDBJ whole genome shotgun (WGS) entry which is preliminary data.</text>
</comment>
<gene>
    <name evidence="2" type="ORF">CTI12_AA323510</name>
</gene>
<name>A0A2U1MZ73_ARTAN</name>
<dbReference type="AlphaFoldDB" id="A0A2U1MZ73"/>
<accession>A0A2U1MZ73</accession>
<keyword evidence="3" id="KW-1185">Reference proteome</keyword>
<dbReference type="Proteomes" id="UP000245207">
    <property type="component" value="Unassembled WGS sequence"/>
</dbReference>
<feature type="region of interest" description="Disordered" evidence="1">
    <location>
        <begin position="35"/>
        <end position="65"/>
    </location>
</feature>
<evidence type="ECO:0000313" key="3">
    <source>
        <dbReference type="Proteomes" id="UP000245207"/>
    </source>
</evidence>
<evidence type="ECO:0000256" key="1">
    <source>
        <dbReference type="SAM" id="MobiDB-lite"/>
    </source>
</evidence>
<protein>
    <submittedName>
        <fullName evidence="2">MYC2 transcription factor</fullName>
    </submittedName>
</protein>
<dbReference type="EMBL" id="PKPP01004005">
    <property type="protein sequence ID" value="PWA66549.1"/>
    <property type="molecule type" value="Genomic_DNA"/>
</dbReference>
<organism evidence="2 3">
    <name type="scientific">Artemisia annua</name>
    <name type="common">Sweet wormwood</name>
    <dbReference type="NCBI Taxonomy" id="35608"/>
    <lineage>
        <taxon>Eukaryota</taxon>
        <taxon>Viridiplantae</taxon>
        <taxon>Streptophyta</taxon>
        <taxon>Embryophyta</taxon>
        <taxon>Tracheophyta</taxon>
        <taxon>Spermatophyta</taxon>
        <taxon>Magnoliopsida</taxon>
        <taxon>eudicotyledons</taxon>
        <taxon>Gunneridae</taxon>
        <taxon>Pentapetalae</taxon>
        <taxon>asterids</taxon>
        <taxon>campanulids</taxon>
        <taxon>Asterales</taxon>
        <taxon>Asteraceae</taxon>
        <taxon>Asteroideae</taxon>
        <taxon>Anthemideae</taxon>
        <taxon>Artemisiinae</taxon>
        <taxon>Artemisia</taxon>
    </lineage>
</organism>
<proteinExistence type="predicted"/>
<reference evidence="2 3" key="1">
    <citation type="journal article" date="2018" name="Mol. Plant">
        <title>The genome of Artemisia annua provides insight into the evolution of Asteraceae family and artemisinin biosynthesis.</title>
        <authorList>
            <person name="Shen Q."/>
            <person name="Zhang L."/>
            <person name="Liao Z."/>
            <person name="Wang S."/>
            <person name="Yan T."/>
            <person name="Shi P."/>
            <person name="Liu M."/>
            <person name="Fu X."/>
            <person name="Pan Q."/>
            <person name="Wang Y."/>
            <person name="Lv Z."/>
            <person name="Lu X."/>
            <person name="Zhang F."/>
            <person name="Jiang W."/>
            <person name="Ma Y."/>
            <person name="Chen M."/>
            <person name="Hao X."/>
            <person name="Li L."/>
            <person name="Tang Y."/>
            <person name="Lv G."/>
            <person name="Zhou Y."/>
            <person name="Sun X."/>
            <person name="Brodelius P.E."/>
            <person name="Rose J.K.C."/>
            <person name="Tang K."/>
        </authorList>
    </citation>
    <scope>NUCLEOTIDE SEQUENCE [LARGE SCALE GENOMIC DNA]</scope>
    <source>
        <strain evidence="3">cv. Huhao1</strain>
        <tissue evidence="2">Leaf</tissue>
    </source>
</reference>
<sequence>MKGEVNKPKTVQYVTSFAEQEHREKVLRELNSLISSSQSKENEIGDEESFVNGHGFPGQDEDVDE</sequence>